<dbReference type="InterPro" id="IPR046096">
    <property type="entry name" value="DUF6114"/>
</dbReference>
<keyword evidence="2" id="KW-0812">Transmembrane</keyword>
<dbReference type="Pfam" id="PF19609">
    <property type="entry name" value="DUF6114"/>
    <property type="match status" value="1"/>
</dbReference>
<protein>
    <submittedName>
        <fullName evidence="3">DUF6114 domain-containing protein</fullName>
    </submittedName>
</protein>
<organism evidence="3 4">
    <name type="scientific">Streptacidiphilus monticola</name>
    <dbReference type="NCBI Taxonomy" id="2161674"/>
    <lineage>
        <taxon>Bacteria</taxon>
        <taxon>Bacillati</taxon>
        <taxon>Actinomycetota</taxon>
        <taxon>Actinomycetes</taxon>
        <taxon>Kitasatosporales</taxon>
        <taxon>Streptomycetaceae</taxon>
        <taxon>Streptacidiphilus</taxon>
    </lineage>
</organism>
<name>A0ABW1G127_9ACTN</name>
<evidence type="ECO:0000313" key="4">
    <source>
        <dbReference type="Proteomes" id="UP001596174"/>
    </source>
</evidence>
<dbReference type="Proteomes" id="UP001596174">
    <property type="component" value="Unassembled WGS sequence"/>
</dbReference>
<proteinExistence type="predicted"/>
<evidence type="ECO:0000313" key="3">
    <source>
        <dbReference type="EMBL" id="MFC5907660.1"/>
    </source>
</evidence>
<keyword evidence="4" id="KW-1185">Reference proteome</keyword>
<reference evidence="4" key="1">
    <citation type="journal article" date="2019" name="Int. J. Syst. Evol. Microbiol.">
        <title>The Global Catalogue of Microorganisms (GCM) 10K type strain sequencing project: providing services to taxonomists for standard genome sequencing and annotation.</title>
        <authorList>
            <consortium name="The Broad Institute Genomics Platform"/>
            <consortium name="The Broad Institute Genome Sequencing Center for Infectious Disease"/>
            <person name="Wu L."/>
            <person name="Ma J."/>
        </authorList>
    </citation>
    <scope>NUCLEOTIDE SEQUENCE [LARGE SCALE GENOMIC DNA]</scope>
    <source>
        <strain evidence="4">JCM 4816</strain>
    </source>
</reference>
<dbReference type="EMBL" id="JBHSQJ010000038">
    <property type="protein sequence ID" value="MFC5907660.1"/>
    <property type="molecule type" value="Genomic_DNA"/>
</dbReference>
<keyword evidence="2" id="KW-0472">Membrane</keyword>
<feature type="region of interest" description="Disordered" evidence="1">
    <location>
        <begin position="169"/>
        <end position="191"/>
    </location>
</feature>
<feature type="transmembrane region" description="Helical" evidence="2">
    <location>
        <begin position="31"/>
        <end position="50"/>
    </location>
</feature>
<gene>
    <name evidence="3" type="ORF">ACFP3V_10550</name>
</gene>
<feature type="transmembrane region" description="Helical" evidence="2">
    <location>
        <begin position="92"/>
        <end position="108"/>
    </location>
</feature>
<comment type="caution">
    <text evidence="3">The sequence shown here is derived from an EMBL/GenBank/DDBJ whole genome shotgun (WGS) entry which is preliminary data.</text>
</comment>
<sequence>MTSATVSAQPKPANGFSRARRAFRNWRRTRPFWAGLLILLAAGPILYFPYASLSIGVLRIQMATTAGAGSAVIGLLLAALGISVWFQLHIRVFAGIAAIVLSLVSLPVSNFGGFGMGLLLGLLGGMLALSWAPLKAAPEAAPEAAAAPAEAVAEEETTPIAAMMQVDEAPTAVLPEQKTDSLDEEEAPRGE</sequence>
<dbReference type="RefSeq" id="WP_380582306.1">
    <property type="nucleotide sequence ID" value="NZ_JBHSQJ010000038.1"/>
</dbReference>
<keyword evidence="2" id="KW-1133">Transmembrane helix</keyword>
<feature type="compositionally biased region" description="Basic and acidic residues" evidence="1">
    <location>
        <begin position="177"/>
        <end position="191"/>
    </location>
</feature>
<evidence type="ECO:0000256" key="2">
    <source>
        <dbReference type="SAM" id="Phobius"/>
    </source>
</evidence>
<accession>A0ABW1G127</accession>
<feature type="transmembrane region" description="Helical" evidence="2">
    <location>
        <begin position="62"/>
        <end position="85"/>
    </location>
</feature>
<evidence type="ECO:0000256" key="1">
    <source>
        <dbReference type="SAM" id="MobiDB-lite"/>
    </source>
</evidence>